<evidence type="ECO:0000256" key="1">
    <source>
        <dbReference type="SAM" id="MobiDB-lite"/>
    </source>
</evidence>
<evidence type="ECO:0000259" key="2">
    <source>
        <dbReference type="Pfam" id="PF20231"/>
    </source>
</evidence>
<dbReference type="InterPro" id="IPR046496">
    <property type="entry name" value="DUF6589"/>
</dbReference>
<dbReference type="EMBL" id="DS547098">
    <property type="protein sequence ID" value="EDR10145.1"/>
    <property type="molecule type" value="Genomic_DNA"/>
</dbReference>
<dbReference type="Proteomes" id="UP000001194">
    <property type="component" value="Unassembled WGS sequence"/>
</dbReference>
<feature type="domain" description="DUF6589" evidence="2">
    <location>
        <begin position="474"/>
        <end position="537"/>
    </location>
</feature>
<reference evidence="3 4" key="1">
    <citation type="journal article" date="2008" name="Nature">
        <title>The genome of Laccaria bicolor provides insights into mycorrhizal symbiosis.</title>
        <authorList>
            <person name="Martin F."/>
            <person name="Aerts A."/>
            <person name="Ahren D."/>
            <person name="Brun A."/>
            <person name="Danchin E.G.J."/>
            <person name="Duchaussoy F."/>
            <person name="Gibon J."/>
            <person name="Kohler A."/>
            <person name="Lindquist E."/>
            <person name="Pereda V."/>
            <person name="Salamov A."/>
            <person name="Shapiro H.J."/>
            <person name="Wuyts J."/>
            <person name="Blaudez D."/>
            <person name="Buee M."/>
            <person name="Brokstein P."/>
            <person name="Canbaeck B."/>
            <person name="Cohen D."/>
            <person name="Courty P.E."/>
            <person name="Coutinho P.M."/>
            <person name="Delaruelle C."/>
            <person name="Detter J.C."/>
            <person name="Deveau A."/>
            <person name="DiFazio S."/>
            <person name="Duplessis S."/>
            <person name="Fraissinet-Tachet L."/>
            <person name="Lucic E."/>
            <person name="Frey-Klett P."/>
            <person name="Fourrey C."/>
            <person name="Feussner I."/>
            <person name="Gay G."/>
            <person name="Grimwood J."/>
            <person name="Hoegger P.J."/>
            <person name="Jain P."/>
            <person name="Kilaru S."/>
            <person name="Labbe J."/>
            <person name="Lin Y.C."/>
            <person name="Legue V."/>
            <person name="Le Tacon F."/>
            <person name="Marmeisse R."/>
            <person name="Melayah D."/>
            <person name="Montanini B."/>
            <person name="Muratet M."/>
            <person name="Nehls U."/>
            <person name="Niculita-Hirzel H."/>
            <person name="Oudot-Le Secq M.P."/>
            <person name="Peter M."/>
            <person name="Quesneville H."/>
            <person name="Rajashekar B."/>
            <person name="Reich M."/>
            <person name="Rouhier N."/>
            <person name="Schmutz J."/>
            <person name="Yin T."/>
            <person name="Chalot M."/>
            <person name="Henrissat B."/>
            <person name="Kuees U."/>
            <person name="Lucas S."/>
            <person name="Van de Peer Y."/>
            <person name="Podila G.K."/>
            <person name="Polle A."/>
            <person name="Pukkila P.J."/>
            <person name="Richardson P.M."/>
            <person name="Rouze P."/>
            <person name="Sanders I.R."/>
            <person name="Stajich J.E."/>
            <person name="Tunlid A."/>
            <person name="Tuskan G."/>
            <person name="Grigoriev I.V."/>
        </authorList>
    </citation>
    <scope>NUCLEOTIDE SEQUENCE [LARGE SCALE GENOMIC DNA]</scope>
    <source>
        <strain evidence="4">S238N-H82 / ATCC MYA-4686</strain>
    </source>
</reference>
<feature type="region of interest" description="Disordered" evidence="1">
    <location>
        <begin position="613"/>
        <end position="674"/>
    </location>
</feature>
<feature type="region of interest" description="Disordered" evidence="1">
    <location>
        <begin position="57"/>
        <end position="100"/>
    </location>
</feature>
<dbReference type="Pfam" id="PF20231">
    <property type="entry name" value="DUF6589"/>
    <property type="match status" value="2"/>
</dbReference>
<evidence type="ECO:0000313" key="4">
    <source>
        <dbReference type="Proteomes" id="UP000001194"/>
    </source>
</evidence>
<feature type="compositionally biased region" description="Basic residues" evidence="1">
    <location>
        <begin position="57"/>
        <end position="67"/>
    </location>
</feature>
<organism evidence="4">
    <name type="scientific">Laccaria bicolor (strain S238N-H82 / ATCC MYA-4686)</name>
    <name type="common">Bicoloured deceiver</name>
    <name type="synonym">Laccaria laccata var. bicolor</name>
    <dbReference type="NCBI Taxonomy" id="486041"/>
    <lineage>
        <taxon>Eukaryota</taxon>
        <taxon>Fungi</taxon>
        <taxon>Dikarya</taxon>
        <taxon>Basidiomycota</taxon>
        <taxon>Agaricomycotina</taxon>
        <taxon>Agaricomycetes</taxon>
        <taxon>Agaricomycetidae</taxon>
        <taxon>Agaricales</taxon>
        <taxon>Agaricineae</taxon>
        <taxon>Hydnangiaceae</taxon>
        <taxon>Laccaria</taxon>
    </lineage>
</organism>
<feature type="compositionally biased region" description="Polar residues" evidence="1">
    <location>
        <begin position="79"/>
        <end position="89"/>
    </location>
</feature>
<dbReference type="GeneID" id="6074944"/>
<feature type="compositionally biased region" description="Polar residues" evidence="1">
    <location>
        <begin position="616"/>
        <end position="638"/>
    </location>
</feature>
<feature type="compositionally biased region" description="Polar residues" evidence="1">
    <location>
        <begin position="645"/>
        <end position="662"/>
    </location>
</feature>
<sequence>MVVTSAALTCLGEYSHSNNTSKKILGLYLYASGAQRQTMTVLSTLGITESYTNIVTKNKRRARKKKTATPAYQVPEPQPGTSSLNTAANDPSALAPVTTADTAPRTQYSGTLRQLSDSMRARARVIAATGLYSTVYDNINMMFHNAEQIIGRHNTQENGTCATLIPLFKARIEDLKTADYQARFLATPPLKLTDILHTTQERKAFKKNLIFTILCIIIKHGGEGFIKFEKKLEDHQPFTDEKIELHKSDIHPLPAWKIDESSIVGNAEVDKAIRNELKLNEIPNSSDHLRFHGGDQLSLARFRALENIRAGQEIGFNALFGSTWLVGLFHGKITDVHGNLFTHWGKPDTGERNPGSLWYHNTRLNRLPITLTSLPPFRVSRDIFFTSLYARVLHCLQLVSKTTSKEEYLSKFPDWDALVSHAELIYSQYASSSVVEDLRQKRQAQEVAGEKITNGDLVFENAVLFMRDALISRKPNSWVEVDLMQEHLNYWIKVFYKAHGSNASWEWVEQIAPCVDILRELARSFNDILGADQGTRHAPADLSSDIETLMESLDAHNVYCVQRGRVLNNDDGGPVKDAITAGLQSLTAGTKSPLSDYNEAFALLQKRRKIVPVANQPKSIPESPNSSAGATEAETQMETGIDLHSSGQQDPQSQEDPFVNSTQEDKIPEEEDPEVISEVARILEDLENGILDRTLTTFGAEDVALDMDDMFEHEDDSWSDSSSEGSVDGVQEEE</sequence>
<feature type="compositionally biased region" description="Low complexity" evidence="1">
    <location>
        <begin position="719"/>
        <end position="734"/>
    </location>
</feature>
<name>B0D665_LACBS</name>
<feature type="compositionally biased region" description="Acidic residues" evidence="1">
    <location>
        <begin position="706"/>
        <end position="718"/>
    </location>
</feature>
<gene>
    <name evidence="3" type="ORF">LACBIDRAFT_325778</name>
</gene>
<dbReference type="InParanoid" id="B0D665"/>
<dbReference type="OrthoDB" id="2496395at2759"/>
<accession>B0D665</accession>
<proteinExistence type="predicted"/>
<feature type="domain" description="DUF6589" evidence="2">
    <location>
        <begin position="186"/>
        <end position="473"/>
    </location>
</feature>
<dbReference type="RefSeq" id="XP_001879530.1">
    <property type="nucleotide sequence ID" value="XM_001879495.1"/>
</dbReference>
<keyword evidence="4" id="KW-1185">Reference proteome</keyword>
<protein>
    <submittedName>
        <fullName evidence="3">Predicted protein</fullName>
    </submittedName>
</protein>
<evidence type="ECO:0000313" key="3">
    <source>
        <dbReference type="EMBL" id="EDR10145.1"/>
    </source>
</evidence>
<dbReference type="AlphaFoldDB" id="B0D665"/>
<feature type="region of interest" description="Disordered" evidence="1">
    <location>
        <begin position="706"/>
        <end position="734"/>
    </location>
</feature>
<dbReference type="HOGENOM" id="CLU_007061_1_0_1"/>
<dbReference type="KEGG" id="lbc:LACBIDRAFT_325778"/>